<dbReference type="GO" id="GO:0016757">
    <property type="term" value="F:glycosyltransferase activity"/>
    <property type="evidence" value="ECO:0007669"/>
    <property type="project" value="UniProtKB-KW"/>
</dbReference>
<evidence type="ECO:0000313" key="8">
    <source>
        <dbReference type="Proteomes" id="UP000824469"/>
    </source>
</evidence>
<evidence type="ECO:0000256" key="6">
    <source>
        <dbReference type="SAM" id="Phobius"/>
    </source>
</evidence>
<keyword evidence="2" id="KW-0328">Glycosyltransferase</keyword>
<organism evidence="7 8">
    <name type="scientific">Taxus chinensis</name>
    <name type="common">Chinese yew</name>
    <name type="synonym">Taxus wallichiana var. chinensis</name>
    <dbReference type="NCBI Taxonomy" id="29808"/>
    <lineage>
        <taxon>Eukaryota</taxon>
        <taxon>Viridiplantae</taxon>
        <taxon>Streptophyta</taxon>
        <taxon>Embryophyta</taxon>
        <taxon>Tracheophyta</taxon>
        <taxon>Spermatophyta</taxon>
        <taxon>Pinopsida</taxon>
        <taxon>Pinidae</taxon>
        <taxon>Conifers II</taxon>
        <taxon>Cupressales</taxon>
        <taxon>Taxaceae</taxon>
        <taxon>Taxus</taxon>
    </lineage>
</organism>
<evidence type="ECO:0000313" key="7">
    <source>
        <dbReference type="EMBL" id="KAH9322242.1"/>
    </source>
</evidence>
<comment type="caution">
    <text evidence="7">The sequence shown here is derived from an EMBL/GenBank/DDBJ whole genome shotgun (WGS) entry which is preliminary data.</text>
</comment>
<dbReference type="Pfam" id="PF02485">
    <property type="entry name" value="Branch"/>
    <property type="match status" value="1"/>
</dbReference>
<gene>
    <name evidence="7" type="ORF">KI387_016881</name>
</gene>
<evidence type="ECO:0000256" key="5">
    <source>
        <dbReference type="ARBA" id="ARBA00023180"/>
    </source>
</evidence>
<keyword evidence="5" id="KW-0325">Glycoprotein</keyword>
<dbReference type="AlphaFoldDB" id="A0AA38GEN8"/>
<dbReference type="GO" id="GO:0016020">
    <property type="term" value="C:membrane"/>
    <property type="evidence" value="ECO:0007669"/>
    <property type="project" value="UniProtKB-SubCell"/>
</dbReference>
<keyword evidence="4 6" id="KW-0472">Membrane</keyword>
<sequence>MNIDRDIRMKKRVGIGTGTGIGSGSGSVSGSSSYHMNMNMHLHLHHVRPLKVGLLLIALAFILVMVKLLPQFRIAPQLNRNQPQIYSGKAKVAFLFLARHRLHLDFMWHHFFAGAKEPNFSIFIHSRPGFAYNQNTTTCTFFYGRQISDSIRVGWGEASMIEAERILLRKALEDPANQRFILVSDSCVPLYNFSYIYDYVMSSPKSFVDSFRDPKGERYNPKMAPAIPKDKWRKGSQWVTLIRKHAEIMAEDNTIFPVFKRLCKRRPPLPEHLRKLAHPTVVQKEHNCIPDEHYVQTLLSMRSLEDELECRTLTYTFWNQSKRKIDMEGWHPVTFKYADADVKLIEKIKGADHVYYPTEYRTEWCSCNGTPHPCFLFARKFTQGAAIRLLNHMNLDHNFKMVPVYQLGAMSLSNANVTSSESSLTRLVH</sequence>
<dbReference type="InterPro" id="IPR044174">
    <property type="entry name" value="BC10-like"/>
</dbReference>
<dbReference type="OMA" id="INGHENE"/>
<proteinExistence type="predicted"/>
<keyword evidence="8" id="KW-1185">Reference proteome</keyword>
<name>A0AA38GEN8_TAXCH</name>
<feature type="transmembrane region" description="Helical" evidence="6">
    <location>
        <begin position="50"/>
        <end position="69"/>
    </location>
</feature>
<evidence type="ECO:0000256" key="1">
    <source>
        <dbReference type="ARBA" id="ARBA00004606"/>
    </source>
</evidence>
<evidence type="ECO:0008006" key="9">
    <source>
        <dbReference type="Google" id="ProtNLM"/>
    </source>
</evidence>
<evidence type="ECO:0000256" key="3">
    <source>
        <dbReference type="ARBA" id="ARBA00022679"/>
    </source>
</evidence>
<keyword evidence="3" id="KW-0808">Transferase</keyword>
<dbReference type="PANTHER" id="PTHR31042:SF70">
    <property type="entry name" value="OS01G0695200 PROTEIN"/>
    <property type="match status" value="1"/>
</dbReference>
<reference evidence="7 8" key="1">
    <citation type="journal article" date="2021" name="Nat. Plants">
        <title>The Taxus genome provides insights into paclitaxel biosynthesis.</title>
        <authorList>
            <person name="Xiong X."/>
            <person name="Gou J."/>
            <person name="Liao Q."/>
            <person name="Li Y."/>
            <person name="Zhou Q."/>
            <person name="Bi G."/>
            <person name="Li C."/>
            <person name="Du R."/>
            <person name="Wang X."/>
            <person name="Sun T."/>
            <person name="Guo L."/>
            <person name="Liang H."/>
            <person name="Lu P."/>
            <person name="Wu Y."/>
            <person name="Zhang Z."/>
            <person name="Ro D.K."/>
            <person name="Shang Y."/>
            <person name="Huang S."/>
            <person name="Yan J."/>
        </authorList>
    </citation>
    <scope>NUCLEOTIDE SEQUENCE [LARGE SCALE GENOMIC DNA]</scope>
    <source>
        <strain evidence="7">Ta-2019</strain>
    </source>
</reference>
<protein>
    <recommendedName>
        <fullName evidence="9">Core-2/I-branching beta-1,6-N-acetylglucosaminyltransferase family protein</fullName>
    </recommendedName>
</protein>
<keyword evidence="6" id="KW-0812">Transmembrane</keyword>
<evidence type="ECO:0000256" key="2">
    <source>
        <dbReference type="ARBA" id="ARBA00022676"/>
    </source>
</evidence>
<dbReference type="EMBL" id="JAHRHJ020000003">
    <property type="protein sequence ID" value="KAH9322242.1"/>
    <property type="molecule type" value="Genomic_DNA"/>
</dbReference>
<dbReference type="PANTHER" id="PTHR31042">
    <property type="entry name" value="CORE-2/I-BRANCHING BETA-1,6-N-ACETYLGLUCOSAMINYLTRANSFERASE FAMILY PROTEIN-RELATED"/>
    <property type="match status" value="1"/>
</dbReference>
<comment type="subcellular location">
    <subcellularLocation>
        <location evidence="1">Membrane</location>
        <topology evidence="1">Single-pass type II membrane protein</topology>
    </subcellularLocation>
</comment>
<keyword evidence="6" id="KW-1133">Transmembrane helix</keyword>
<accession>A0AA38GEN8</accession>
<dbReference type="InterPro" id="IPR003406">
    <property type="entry name" value="Glyco_trans_14"/>
</dbReference>
<dbReference type="Proteomes" id="UP000824469">
    <property type="component" value="Unassembled WGS sequence"/>
</dbReference>
<evidence type="ECO:0000256" key="4">
    <source>
        <dbReference type="ARBA" id="ARBA00023136"/>
    </source>
</evidence>